<dbReference type="InterPro" id="IPR036291">
    <property type="entry name" value="NAD(P)-bd_dom_sf"/>
</dbReference>
<dbReference type="GO" id="GO:0046294">
    <property type="term" value="P:formaldehyde catabolic process"/>
    <property type="evidence" value="ECO:0007669"/>
    <property type="project" value="TreeGrafter"/>
</dbReference>
<dbReference type="GO" id="GO:0051903">
    <property type="term" value="F:S-(hydroxymethyl)glutathione dehydrogenase [NAD(P)+] activity"/>
    <property type="evidence" value="ECO:0007669"/>
    <property type="project" value="TreeGrafter"/>
</dbReference>
<evidence type="ECO:0000256" key="1">
    <source>
        <dbReference type="ARBA" id="ARBA00001947"/>
    </source>
</evidence>
<evidence type="ECO:0000313" key="8">
    <source>
        <dbReference type="EMBL" id="TVV75460.1"/>
    </source>
</evidence>
<dbReference type="RefSeq" id="WP_145149478.1">
    <property type="nucleotide sequence ID" value="NZ_VNIM01000020.1"/>
</dbReference>
<dbReference type="SMART" id="SM00829">
    <property type="entry name" value="PKS_ER"/>
    <property type="match status" value="1"/>
</dbReference>
<comment type="similarity">
    <text evidence="6">Belongs to the zinc-containing alcohol dehydrogenase family.</text>
</comment>
<organism evidence="8 9">
    <name type="scientific">Alterirhizorhabdus solaris</name>
    <dbReference type="NCBI Taxonomy" id="2529389"/>
    <lineage>
        <taxon>Bacteria</taxon>
        <taxon>Pseudomonadati</taxon>
        <taxon>Pseudomonadota</taxon>
        <taxon>Alphaproteobacteria</taxon>
        <taxon>Sphingomonadales</taxon>
        <taxon>Rhizorhabdaceae</taxon>
        <taxon>Alterirhizorhabdus</taxon>
    </lineage>
</organism>
<proteinExistence type="inferred from homology"/>
<reference evidence="8 9" key="1">
    <citation type="submission" date="2019-07" db="EMBL/GenBank/DDBJ databases">
        <title>Sphingomonas solaris sp. nov., isolated from a solar panel from Boston, Massachusetts.</title>
        <authorList>
            <person name="Tanner K."/>
            <person name="Pascual J."/>
            <person name="Mancuso C."/>
            <person name="Pereto J."/>
            <person name="Khalil A."/>
            <person name="Vilanova C."/>
        </authorList>
    </citation>
    <scope>NUCLEOTIDE SEQUENCE [LARGE SCALE GENOMIC DNA]</scope>
    <source>
        <strain evidence="8 9">R4DWN</strain>
    </source>
</reference>
<evidence type="ECO:0000313" key="9">
    <source>
        <dbReference type="Proteomes" id="UP000318681"/>
    </source>
</evidence>
<dbReference type="CDD" id="cd08279">
    <property type="entry name" value="Zn_ADH_class_III"/>
    <property type="match status" value="1"/>
</dbReference>
<comment type="cofactor">
    <cofactor evidence="1 6">
        <name>Zn(2+)</name>
        <dbReference type="ChEBI" id="CHEBI:29105"/>
    </cofactor>
</comment>
<dbReference type="InterPro" id="IPR013154">
    <property type="entry name" value="ADH-like_N"/>
</dbReference>
<dbReference type="Gene3D" id="3.40.50.720">
    <property type="entry name" value="NAD(P)-binding Rossmann-like Domain"/>
    <property type="match status" value="1"/>
</dbReference>
<keyword evidence="9" id="KW-1185">Reference proteome</keyword>
<dbReference type="Proteomes" id="UP000318681">
    <property type="component" value="Unassembled WGS sequence"/>
</dbReference>
<sequence length="361" mass="37872">MKAAILRAAREPLTIETVELDGPRPEEVRIRVAGSGLCHSDYHVMSGDLGSPFPIVLGHEASGIVEAVGSDVRGLAPGDRVVTCTSIYCGHCGDCQDGHNHLCSDKPVRPQPQTNSPIRQNGEAIQQFCNLGAFAEEMIVHRSAVSKLPEGMPLDVAAVLGCAVLTGIGSVTAGADVKPGSKVVVLGCGGVGLNVVQGARLAGAAQIIAVDLNPAKLELARAFGATDVVLGGEGAVERVIEATGGGADYAFEVIGIPAVQRQAFMMLRKRGTLMIVGITRMDAELSVPALALLGKEIRIIGSNMGSVPFQRVIPTYAQLYLDGRLTLDPLISQRIALEQINEGYEQLIAGETARSVIVFDH</sequence>
<protein>
    <submittedName>
        <fullName evidence="8">Zn-dependent alcohol dehydrogenase</fullName>
    </submittedName>
</protein>
<evidence type="ECO:0000256" key="2">
    <source>
        <dbReference type="ARBA" id="ARBA00022723"/>
    </source>
</evidence>
<dbReference type="PANTHER" id="PTHR43880:SF12">
    <property type="entry name" value="ALCOHOL DEHYDROGENASE CLASS-3"/>
    <property type="match status" value="1"/>
</dbReference>
<evidence type="ECO:0000256" key="3">
    <source>
        <dbReference type="ARBA" id="ARBA00022833"/>
    </source>
</evidence>
<dbReference type="EMBL" id="VNIM01000020">
    <property type="protein sequence ID" value="TVV75460.1"/>
    <property type="molecule type" value="Genomic_DNA"/>
</dbReference>
<feature type="domain" description="Enoyl reductase (ER)" evidence="7">
    <location>
        <begin position="8"/>
        <end position="357"/>
    </location>
</feature>
<keyword evidence="5" id="KW-0520">NAD</keyword>
<dbReference type="FunFam" id="3.40.50.720:FF:000003">
    <property type="entry name" value="S-(hydroxymethyl)glutathione dehydrogenase"/>
    <property type="match status" value="1"/>
</dbReference>
<accession>A0A558R7V5</accession>
<keyword evidence="3 6" id="KW-0862">Zinc</keyword>
<dbReference type="Pfam" id="PF08240">
    <property type="entry name" value="ADH_N"/>
    <property type="match status" value="1"/>
</dbReference>
<dbReference type="Gene3D" id="3.90.180.10">
    <property type="entry name" value="Medium-chain alcohol dehydrogenases, catalytic domain"/>
    <property type="match status" value="1"/>
</dbReference>
<evidence type="ECO:0000256" key="5">
    <source>
        <dbReference type="ARBA" id="ARBA00023027"/>
    </source>
</evidence>
<comment type="caution">
    <text evidence="8">The sequence shown here is derived from an EMBL/GenBank/DDBJ whole genome shotgun (WGS) entry which is preliminary data.</text>
</comment>
<evidence type="ECO:0000256" key="6">
    <source>
        <dbReference type="RuleBase" id="RU361277"/>
    </source>
</evidence>
<dbReference type="InterPro" id="IPR013149">
    <property type="entry name" value="ADH-like_C"/>
</dbReference>
<dbReference type="PANTHER" id="PTHR43880">
    <property type="entry name" value="ALCOHOL DEHYDROGENASE"/>
    <property type="match status" value="1"/>
</dbReference>
<dbReference type="Pfam" id="PF00107">
    <property type="entry name" value="ADH_zinc_N"/>
    <property type="match status" value="1"/>
</dbReference>
<dbReference type="PROSITE" id="PS00059">
    <property type="entry name" value="ADH_ZINC"/>
    <property type="match status" value="1"/>
</dbReference>
<dbReference type="SUPFAM" id="SSF51735">
    <property type="entry name" value="NAD(P)-binding Rossmann-fold domains"/>
    <property type="match status" value="1"/>
</dbReference>
<dbReference type="InterPro" id="IPR002328">
    <property type="entry name" value="ADH_Zn_CS"/>
</dbReference>
<keyword evidence="4" id="KW-0560">Oxidoreductase</keyword>
<dbReference type="OrthoDB" id="9770544at2"/>
<gene>
    <name evidence="8" type="ORF">FOY91_06940</name>
</gene>
<dbReference type="InterPro" id="IPR011032">
    <property type="entry name" value="GroES-like_sf"/>
</dbReference>
<evidence type="ECO:0000259" key="7">
    <source>
        <dbReference type="SMART" id="SM00829"/>
    </source>
</evidence>
<dbReference type="GO" id="GO:0008270">
    <property type="term" value="F:zinc ion binding"/>
    <property type="evidence" value="ECO:0007669"/>
    <property type="project" value="InterPro"/>
</dbReference>
<evidence type="ECO:0000256" key="4">
    <source>
        <dbReference type="ARBA" id="ARBA00023002"/>
    </source>
</evidence>
<dbReference type="InterPro" id="IPR020843">
    <property type="entry name" value="ER"/>
</dbReference>
<dbReference type="AlphaFoldDB" id="A0A558R7V5"/>
<dbReference type="SUPFAM" id="SSF50129">
    <property type="entry name" value="GroES-like"/>
    <property type="match status" value="2"/>
</dbReference>
<name>A0A558R7V5_9SPHN</name>
<dbReference type="GO" id="GO:0005829">
    <property type="term" value="C:cytosol"/>
    <property type="evidence" value="ECO:0007669"/>
    <property type="project" value="TreeGrafter"/>
</dbReference>
<keyword evidence="2 6" id="KW-0479">Metal-binding</keyword>